<evidence type="ECO:0008006" key="3">
    <source>
        <dbReference type="Google" id="ProtNLM"/>
    </source>
</evidence>
<sequence length="108" mass="11607">MASLTMTASFLAVARPSSADRRKFAPAKTAVCSQKAVMPTTSNIEEPKEKESNTRRGIMLAAAAAIWAAGSVPEMAAVAEEPRRGTPEAKKKYFPVCVTMPTARICYK</sequence>
<dbReference type="PANTHER" id="PTHR34940">
    <property type="entry name" value="PHOTOSYSTEM II 5 KDA PROTEIN, CHLOROPLASTIC"/>
    <property type="match status" value="1"/>
</dbReference>
<name>A0A8T3AZB9_DENNO</name>
<dbReference type="PANTHER" id="PTHR34940:SF4">
    <property type="entry name" value="OS02G0581100 PROTEIN"/>
    <property type="match status" value="1"/>
</dbReference>
<organism evidence="1 2">
    <name type="scientific">Dendrobium nobile</name>
    <name type="common">Orchid</name>
    <dbReference type="NCBI Taxonomy" id="94219"/>
    <lineage>
        <taxon>Eukaryota</taxon>
        <taxon>Viridiplantae</taxon>
        <taxon>Streptophyta</taxon>
        <taxon>Embryophyta</taxon>
        <taxon>Tracheophyta</taxon>
        <taxon>Spermatophyta</taxon>
        <taxon>Magnoliopsida</taxon>
        <taxon>Liliopsida</taxon>
        <taxon>Asparagales</taxon>
        <taxon>Orchidaceae</taxon>
        <taxon>Epidendroideae</taxon>
        <taxon>Malaxideae</taxon>
        <taxon>Dendrobiinae</taxon>
        <taxon>Dendrobium</taxon>
    </lineage>
</organism>
<proteinExistence type="predicted"/>
<evidence type="ECO:0000313" key="1">
    <source>
        <dbReference type="EMBL" id="KAI0501487.1"/>
    </source>
</evidence>
<dbReference type="EMBL" id="JAGYWB010000012">
    <property type="protein sequence ID" value="KAI0501487.1"/>
    <property type="molecule type" value="Genomic_DNA"/>
</dbReference>
<keyword evidence="2" id="KW-1185">Reference proteome</keyword>
<dbReference type="AlphaFoldDB" id="A0A8T3AZB9"/>
<dbReference type="Proteomes" id="UP000829196">
    <property type="component" value="Unassembled WGS sequence"/>
</dbReference>
<evidence type="ECO:0000313" key="2">
    <source>
        <dbReference type="Proteomes" id="UP000829196"/>
    </source>
</evidence>
<gene>
    <name evidence="1" type="ORF">KFK09_016432</name>
</gene>
<comment type="caution">
    <text evidence="1">The sequence shown here is derived from an EMBL/GenBank/DDBJ whole genome shotgun (WGS) entry which is preliminary data.</text>
</comment>
<dbReference type="InterPro" id="IPR040296">
    <property type="entry name" value="PSBT"/>
</dbReference>
<accession>A0A8T3AZB9</accession>
<dbReference type="SMR" id="A0A8T3AZB9"/>
<dbReference type="OrthoDB" id="686716at2759"/>
<reference evidence="1" key="1">
    <citation type="journal article" date="2022" name="Front. Genet.">
        <title>Chromosome-Scale Assembly of the Dendrobium nobile Genome Provides Insights Into the Molecular Mechanism of the Biosynthesis of the Medicinal Active Ingredient of Dendrobium.</title>
        <authorList>
            <person name="Xu Q."/>
            <person name="Niu S.-C."/>
            <person name="Li K.-L."/>
            <person name="Zheng P.-J."/>
            <person name="Zhang X.-J."/>
            <person name="Jia Y."/>
            <person name="Liu Y."/>
            <person name="Niu Y.-X."/>
            <person name="Yu L.-H."/>
            <person name="Chen D.-F."/>
            <person name="Zhang G.-Q."/>
        </authorList>
    </citation>
    <scope>NUCLEOTIDE SEQUENCE</scope>
    <source>
        <tissue evidence="1">Leaf</tissue>
    </source>
</reference>
<protein>
    <recommendedName>
        <fullName evidence="3">Photosystem II 5 kDa protein, chloroplastic</fullName>
    </recommendedName>
</protein>